<dbReference type="eggNOG" id="ENOG5030BVH">
    <property type="taxonomic scope" value="Bacteria"/>
</dbReference>
<comment type="caution">
    <text evidence="2">The sequence shown here is derived from an EMBL/GenBank/DDBJ whole genome shotgun (WGS) entry which is preliminary data.</text>
</comment>
<dbReference type="RefSeq" id="WP_036157809.1">
    <property type="nucleotide sequence ID" value="NZ_AVCX01000001.1"/>
</dbReference>
<dbReference type="AlphaFoldDB" id="A0A0A3J370"/>
<dbReference type="EMBL" id="JPVP01000060">
    <property type="protein sequence ID" value="KGR81497.1"/>
    <property type="molecule type" value="Genomic_DNA"/>
</dbReference>
<dbReference type="OrthoDB" id="2734847at2"/>
<evidence type="ECO:0000313" key="2">
    <source>
        <dbReference type="EMBL" id="KGR81497.1"/>
    </source>
</evidence>
<protein>
    <submittedName>
        <fullName evidence="2">Uncharacterized protein</fullName>
    </submittedName>
</protein>
<sequence>MEGIIIMIVMFVLSTLFTKDKTKEKETKQMPPFSNQHVPRESTRDEPRRERPKVRSLDDFAKEVFGQLSEKAEAVRDVRKMNEETVEEPVKEAVREIQEERKSLRPELGVSRPIIQRQKKESPVIVPSTREQLVQAVITSEILGPPKAKQRK</sequence>
<reference evidence="2 3" key="1">
    <citation type="submission" date="2014-02" db="EMBL/GenBank/DDBJ databases">
        <title>Draft genome sequence of Lysinibacillus odysseyi NBRC 100172.</title>
        <authorList>
            <person name="Zhang F."/>
            <person name="Wang G."/>
            <person name="Zhang L."/>
        </authorList>
    </citation>
    <scope>NUCLEOTIDE SEQUENCE [LARGE SCALE GENOMIC DNA]</scope>
    <source>
        <strain evidence="2 3">NBRC 100172</strain>
    </source>
</reference>
<organism evidence="2 3">
    <name type="scientific">Lysinibacillus odysseyi 34hs-1 = NBRC 100172</name>
    <dbReference type="NCBI Taxonomy" id="1220589"/>
    <lineage>
        <taxon>Bacteria</taxon>
        <taxon>Bacillati</taxon>
        <taxon>Bacillota</taxon>
        <taxon>Bacilli</taxon>
        <taxon>Bacillales</taxon>
        <taxon>Bacillaceae</taxon>
        <taxon>Lysinibacillus</taxon>
    </lineage>
</organism>
<evidence type="ECO:0000256" key="1">
    <source>
        <dbReference type="SAM" id="MobiDB-lite"/>
    </source>
</evidence>
<accession>A0A0A3J370</accession>
<name>A0A0A3J370_9BACI</name>
<evidence type="ECO:0000313" key="3">
    <source>
        <dbReference type="Proteomes" id="UP000030437"/>
    </source>
</evidence>
<dbReference type="Proteomes" id="UP000030437">
    <property type="component" value="Unassembled WGS sequence"/>
</dbReference>
<keyword evidence="3" id="KW-1185">Reference proteome</keyword>
<dbReference type="STRING" id="1220589.CD32_19255"/>
<gene>
    <name evidence="2" type="ORF">CD32_19255</name>
</gene>
<proteinExistence type="predicted"/>
<feature type="compositionally biased region" description="Basic and acidic residues" evidence="1">
    <location>
        <begin position="38"/>
        <end position="53"/>
    </location>
</feature>
<feature type="region of interest" description="Disordered" evidence="1">
    <location>
        <begin position="22"/>
        <end position="53"/>
    </location>
</feature>